<feature type="binding site" evidence="4">
    <location>
        <position position="236"/>
    </location>
    <ligand>
        <name>Fe cation</name>
        <dbReference type="ChEBI" id="CHEBI:24875"/>
    </ligand>
</feature>
<dbReference type="eggNOG" id="COG1840">
    <property type="taxonomic scope" value="Bacteria"/>
</dbReference>
<dbReference type="GO" id="GO:0030288">
    <property type="term" value="C:outer membrane-bounded periplasmic space"/>
    <property type="evidence" value="ECO:0007669"/>
    <property type="project" value="TreeGrafter"/>
</dbReference>
<proteinExistence type="inferred from homology"/>
<keyword evidence="2" id="KW-0410">Iron transport</keyword>
<keyword evidence="3 5" id="KW-0732">Signal</keyword>
<sequence>MSKKFALLISVLMLSTSILWGCTSKGESVLKDSAVEEAGAVNVYTDRHYDTDQELYKIFEEETGINVNVVEGKSDELIERLSREGENTQADVLIAADAGRLYRAKEKGLLKSVESDILSSNVPSNLTDVDNEWFGLTVRGRVIVYSKDRVNPSELSSYADLTDPKWKGKILVRSSSNIYNQSLLASLIEQEGAGYAKEWAEGIVNNMARDPEGNDRDQAKAVVAGMGDIAIMNTYYVGKLINSSDPEEVKVGEQVGVFFPDQDGKGTHINVSGAGVIKHSKNAKNAVKFIEFMSDKKAQGMFAQANYEYPVKPDVEPSELLKSWGEFETQDINLSKLGENNKAAVEIFNQVGWK</sequence>
<dbReference type="GO" id="GO:0046872">
    <property type="term" value="F:metal ion binding"/>
    <property type="evidence" value="ECO:0007669"/>
    <property type="project" value="UniProtKB-KW"/>
</dbReference>
<dbReference type="RefSeq" id="WP_038261444.1">
    <property type="nucleotide sequence ID" value="NZ_FSRH01000019.1"/>
</dbReference>
<keyword evidence="2" id="KW-0813">Transport</keyword>
<dbReference type="EMBL" id="JJMM01000002">
    <property type="protein sequence ID" value="KDR96774.1"/>
    <property type="molecule type" value="Genomic_DNA"/>
</dbReference>
<dbReference type="Gene3D" id="3.40.190.10">
    <property type="entry name" value="Periplasmic binding protein-like II"/>
    <property type="match status" value="2"/>
</dbReference>
<feature type="signal peptide" evidence="5">
    <location>
        <begin position="1"/>
        <end position="21"/>
    </location>
</feature>
<dbReference type="InterPro" id="IPR006059">
    <property type="entry name" value="SBP"/>
</dbReference>
<evidence type="ECO:0000256" key="1">
    <source>
        <dbReference type="ARBA" id="ARBA00008520"/>
    </source>
</evidence>
<keyword evidence="2" id="KW-0406">Ion transport</keyword>
<dbReference type="GO" id="GO:0006826">
    <property type="term" value="P:iron ion transport"/>
    <property type="evidence" value="ECO:0007669"/>
    <property type="project" value="UniProtKB-KW"/>
</dbReference>
<accession>A0A069RIC0</accession>
<dbReference type="PANTHER" id="PTHR30006">
    <property type="entry name" value="THIAMINE-BINDING PERIPLASMIC PROTEIN-RELATED"/>
    <property type="match status" value="1"/>
</dbReference>
<evidence type="ECO:0000313" key="6">
    <source>
        <dbReference type="EMBL" id="KDR96774.1"/>
    </source>
</evidence>
<evidence type="ECO:0000256" key="3">
    <source>
        <dbReference type="ARBA" id="ARBA00022729"/>
    </source>
</evidence>
<feature type="chain" id="PRO_5039235474" evidence="5">
    <location>
        <begin position="22"/>
        <end position="354"/>
    </location>
</feature>
<dbReference type="PANTHER" id="PTHR30006:SF15">
    <property type="entry name" value="IRON-UTILIZATION PERIPLASMIC PROTEIN"/>
    <property type="match status" value="1"/>
</dbReference>
<comment type="similarity">
    <text evidence="1">Belongs to the bacterial solute-binding protein 1 family.</text>
</comment>
<organism evidence="6 7">
    <name type="scientific">Peptoclostridium litorale DSM 5388</name>
    <dbReference type="NCBI Taxonomy" id="1121324"/>
    <lineage>
        <taxon>Bacteria</taxon>
        <taxon>Bacillati</taxon>
        <taxon>Bacillota</taxon>
        <taxon>Clostridia</taxon>
        <taxon>Peptostreptococcales</taxon>
        <taxon>Peptoclostridiaceae</taxon>
        <taxon>Peptoclostridium</taxon>
    </lineage>
</organism>
<dbReference type="AlphaFoldDB" id="A0A069RIC0"/>
<keyword evidence="7" id="KW-1185">Reference proteome</keyword>
<keyword evidence="4" id="KW-0479">Metal-binding</keyword>
<feature type="binding site" evidence="4">
    <location>
        <position position="235"/>
    </location>
    <ligand>
        <name>Fe cation</name>
        <dbReference type="ChEBI" id="CHEBI:24875"/>
    </ligand>
</feature>
<dbReference type="InterPro" id="IPR026045">
    <property type="entry name" value="Ferric-bd"/>
</dbReference>
<dbReference type="OrthoDB" id="9769319at2"/>
<dbReference type="PIRSF" id="PIRSF002825">
    <property type="entry name" value="CfbpA"/>
    <property type="match status" value="1"/>
</dbReference>
<evidence type="ECO:0000313" key="7">
    <source>
        <dbReference type="Proteomes" id="UP000027946"/>
    </source>
</evidence>
<dbReference type="SUPFAM" id="SSF53850">
    <property type="entry name" value="Periplasmic binding protein-like II"/>
    <property type="match status" value="1"/>
</dbReference>
<evidence type="ECO:0000256" key="2">
    <source>
        <dbReference type="ARBA" id="ARBA00022496"/>
    </source>
</evidence>
<feature type="binding site" evidence="4">
    <location>
        <position position="48"/>
    </location>
    <ligand>
        <name>Fe cation</name>
        <dbReference type="ChEBI" id="CHEBI:24875"/>
    </ligand>
</feature>
<protein>
    <submittedName>
        <fullName evidence="6">Iron uptake protein A1</fullName>
    </submittedName>
</protein>
<dbReference type="STRING" id="1121324.CLIT_2c03800"/>
<dbReference type="Proteomes" id="UP000027946">
    <property type="component" value="Unassembled WGS sequence"/>
</dbReference>
<evidence type="ECO:0000256" key="4">
    <source>
        <dbReference type="PIRSR" id="PIRSR002825-1"/>
    </source>
</evidence>
<reference evidence="6 7" key="1">
    <citation type="submission" date="2014-03" db="EMBL/GenBank/DDBJ databases">
        <title>Genome sequence of Clostridium litorale W6, DSM 5388.</title>
        <authorList>
            <person name="Poehlein A."/>
            <person name="Jagirdar A."/>
            <person name="Khonsari B."/>
            <person name="Chibani C.M."/>
            <person name="Gutierrez Gutierrez D.A."/>
            <person name="Davydova E."/>
            <person name="Alghaithi H.S."/>
            <person name="Nair K.P."/>
            <person name="Dhamotharan K."/>
            <person name="Chandran L."/>
            <person name="G W."/>
            <person name="Daniel R."/>
        </authorList>
    </citation>
    <scope>NUCLEOTIDE SEQUENCE [LARGE SCALE GENOMIC DNA]</scope>
    <source>
        <strain evidence="6 7">W6</strain>
    </source>
</reference>
<name>A0A069RIC0_PEPLI</name>
<keyword evidence="4" id="KW-0408">Iron</keyword>
<dbReference type="CDD" id="cd13542">
    <property type="entry name" value="PBP2_FutA1_ilke"/>
    <property type="match status" value="1"/>
</dbReference>
<comment type="caution">
    <text evidence="6">The sequence shown here is derived from an EMBL/GenBank/DDBJ whole genome shotgun (WGS) entry which is preliminary data.</text>
</comment>
<dbReference type="Pfam" id="PF13416">
    <property type="entry name" value="SBP_bac_8"/>
    <property type="match status" value="1"/>
</dbReference>
<evidence type="ECO:0000256" key="5">
    <source>
        <dbReference type="SAM" id="SignalP"/>
    </source>
</evidence>
<gene>
    <name evidence="6" type="primary">futA1</name>
    <name evidence="6" type="ORF">CLIT_2c03800</name>
</gene>